<reference evidence="3" key="1">
    <citation type="journal article" date="2019" name="Int. J. Syst. Evol. Microbiol.">
        <title>The Global Catalogue of Microorganisms (GCM) 10K type strain sequencing project: providing services to taxonomists for standard genome sequencing and annotation.</title>
        <authorList>
            <consortium name="The Broad Institute Genomics Platform"/>
            <consortium name="The Broad Institute Genome Sequencing Center for Infectious Disease"/>
            <person name="Wu L."/>
            <person name="Ma J."/>
        </authorList>
    </citation>
    <scope>NUCLEOTIDE SEQUENCE [LARGE SCALE GENOMIC DNA]</scope>
    <source>
        <strain evidence="3">NBRC 110044</strain>
    </source>
</reference>
<dbReference type="PANTHER" id="PTHR10217:SF435">
    <property type="entry name" value="POTASSIUM VOLTAGE-GATED CHANNEL PROTEIN EAG"/>
    <property type="match status" value="1"/>
</dbReference>
<evidence type="ECO:0000313" key="3">
    <source>
        <dbReference type="Proteomes" id="UP001156706"/>
    </source>
</evidence>
<evidence type="ECO:0000259" key="1">
    <source>
        <dbReference type="PROSITE" id="PS50042"/>
    </source>
</evidence>
<dbReference type="CDD" id="cd00038">
    <property type="entry name" value="CAP_ED"/>
    <property type="match status" value="1"/>
</dbReference>
<keyword evidence="3" id="KW-1185">Reference proteome</keyword>
<dbReference type="Pfam" id="PF00027">
    <property type="entry name" value="cNMP_binding"/>
    <property type="match status" value="1"/>
</dbReference>
<feature type="domain" description="Cyclic nucleotide-binding" evidence="1">
    <location>
        <begin position="12"/>
        <end position="116"/>
    </location>
</feature>
<evidence type="ECO:0000313" key="2">
    <source>
        <dbReference type="EMBL" id="GLR12827.1"/>
    </source>
</evidence>
<dbReference type="Gene3D" id="2.60.120.10">
    <property type="entry name" value="Jelly Rolls"/>
    <property type="match status" value="1"/>
</dbReference>
<dbReference type="Proteomes" id="UP001156706">
    <property type="component" value="Unassembled WGS sequence"/>
</dbReference>
<dbReference type="PROSITE" id="PS50042">
    <property type="entry name" value="CNMP_BINDING_3"/>
    <property type="match status" value="1"/>
</dbReference>
<dbReference type="EMBL" id="BSOG01000002">
    <property type="protein sequence ID" value="GLR12827.1"/>
    <property type="molecule type" value="Genomic_DNA"/>
</dbReference>
<dbReference type="InterPro" id="IPR014710">
    <property type="entry name" value="RmlC-like_jellyroll"/>
</dbReference>
<dbReference type="InterPro" id="IPR050818">
    <property type="entry name" value="KCNH_animal-type"/>
</dbReference>
<protein>
    <recommendedName>
        <fullName evidence="1">Cyclic nucleotide-binding domain-containing protein</fullName>
    </recommendedName>
</protein>
<dbReference type="RefSeq" id="WP_284195961.1">
    <property type="nucleotide sequence ID" value="NZ_BSOG01000002.1"/>
</dbReference>
<name>A0ABQ5YCY9_9NEIS</name>
<comment type="caution">
    <text evidence="2">The sequence shown here is derived from an EMBL/GenBank/DDBJ whole genome shotgun (WGS) entry which is preliminary data.</text>
</comment>
<dbReference type="InterPro" id="IPR000595">
    <property type="entry name" value="cNMP-bd_dom"/>
</dbReference>
<dbReference type="SUPFAM" id="SSF51206">
    <property type="entry name" value="cAMP-binding domain-like"/>
    <property type="match status" value="1"/>
</dbReference>
<dbReference type="SMART" id="SM00100">
    <property type="entry name" value="cNMP"/>
    <property type="match status" value="1"/>
</dbReference>
<dbReference type="InterPro" id="IPR018490">
    <property type="entry name" value="cNMP-bd_dom_sf"/>
</dbReference>
<dbReference type="PANTHER" id="PTHR10217">
    <property type="entry name" value="VOLTAGE AND LIGAND GATED POTASSIUM CHANNEL"/>
    <property type="match status" value="1"/>
</dbReference>
<sequence>MELKPFLRNLPAFEAYNDQYTDALIAALEVEDCPDGFVFVHQGGYGGAMFIILEGSVGIIRRDRPNETDYDVRDLREGEIFGLLSLVDDMPAAATCVAHGPVKIAALTQDGFHSLFQSAPPICHQLQFMIAVQLARDLQEQNEFLRRHMAQ</sequence>
<organism evidence="2 3">
    <name type="scientific">Chitinimonas prasina</name>
    <dbReference type="NCBI Taxonomy" id="1434937"/>
    <lineage>
        <taxon>Bacteria</taxon>
        <taxon>Pseudomonadati</taxon>
        <taxon>Pseudomonadota</taxon>
        <taxon>Betaproteobacteria</taxon>
        <taxon>Neisseriales</taxon>
        <taxon>Chitinibacteraceae</taxon>
        <taxon>Chitinimonas</taxon>
    </lineage>
</organism>
<proteinExistence type="predicted"/>
<accession>A0ABQ5YCY9</accession>
<gene>
    <name evidence="2" type="ORF">GCM10007907_16170</name>
</gene>